<reference evidence="1 2" key="1">
    <citation type="submission" date="2019-10" db="EMBL/GenBank/DDBJ databases">
        <authorList>
            <person name="Palmer J.M."/>
        </authorList>
    </citation>
    <scope>NUCLEOTIDE SEQUENCE [LARGE SCALE GENOMIC DNA]</scope>
    <source>
        <strain evidence="1 2">TWF718</strain>
    </source>
</reference>
<name>A0AAN8MX42_9PEZI</name>
<sequence>MNPYEADPTKIPATDPYADVPLYGRYLPQENDFHPETCHIRSFTPEALSYWKSILERLDSSNLLYEDPSDDGRDIFALGRIIIKSSHMKHKMPVRQYSVSDQNELAATALVRDTLNRMGVEVPEILFLGKVSIALIGQKSLYYRINYAYAGDEF</sequence>
<organism evidence="1 2">
    <name type="scientific">Orbilia javanica</name>
    <dbReference type="NCBI Taxonomy" id="47235"/>
    <lineage>
        <taxon>Eukaryota</taxon>
        <taxon>Fungi</taxon>
        <taxon>Dikarya</taxon>
        <taxon>Ascomycota</taxon>
        <taxon>Pezizomycotina</taxon>
        <taxon>Orbiliomycetes</taxon>
        <taxon>Orbiliales</taxon>
        <taxon>Orbiliaceae</taxon>
        <taxon>Orbilia</taxon>
    </lineage>
</organism>
<evidence type="ECO:0000313" key="2">
    <source>
        <dbReference type="Proteomes" id="UP001313282"/>
    </source>
</evidence>
<gene>
    <name evidence="1" type="ORF">TWF718_006531</name>
</gene>
<evidence type="ECO:0000313" key="1">
    <source>
        <dbReference type="EMBL" id="KAK6344571.1"/>
    </source>
</evidence>
<dbReference type="EMBL" id="JAVHNR010000004">
    <property type="protein sequence ID" value="KAK6344571.1"/>
    <property type="molecule type" value="Genomic_DNA"/>
</dbReference>
<protein>
    <submittedName>
        <fullName evidence="1">Uncharacterized protein</fullName>
    </submittedName>
</protein>
<accession>A0AAN8MX42</accession>
<keyword evidence="2" id="KW-1185">Reference proteome</keyword>
<comment type="caution">
    <text evidence="1">The sequence shown here is derived from an EMBL/GenBank/DDBJ whole genome shotgun (WGS) entry which is preliminary data.</text>
</comment>
<dbReference type="AlphaFoldDB" id="A0AAN8MX42"/>
<proteinExistence type="predicted"/>
<dbReference type="Proteomes" id="UP001313282">
    <property type="component" value="Unassembled WGS sequence"/>
</dbReference>